<dbReference type="Proteomes" id="UP001596391">
    <property type="component" value="Unassembled WGS sequence"/>
</dbReference>
<dbReference type="RefSeq" id="WP_263372666.1">
    <property type="nucleotide sequence ID" value="NZ_JAGSYD010000006.1"/>
</dbReference>
<keyword evidence="1" id="KW-0472">Membrane</keyword>
<evidence type="ECO:0000313" key="3">
    <source>
        <dbReference type="Proteomes" id="UP001596391"/>
    </source>
</evidence>
<reference evidence="3" key="1">
    <citation type="journal article" date="2019" name="Int. J. Syst. Evol. Microbiol.">
        <title>The Global Catalogue of Microorganisms (GCM) 10K type strain sequencing project: providing services to taxonomists for standard genome sequencing and annotation.</title>
        <authorList>
            <consortium name="The Broad Institute Genomics Platform"/>
            <consortium name="The Broad Institute Genome Sequencing Center for Infectious Disease"/>
            <person name="Wu L."/>
            <person name="Ma J."/>
        </authorList>
    </citation>
    <scope>NUCLEOTIDE SEQUENCE [LARGE SCALE GENOMIC DNA]</scope>
    <source>
        <strain evidence="3">CGMCC 1.16026</strain>
    </source>
</reference>
<dbReference type="EMBL" id="JBHSWI010000001">
    <property type="protein sequence ID" value="MFC6644781.1"/>
    <property type="molecule type" value="Genomic_DNA"/>
</dbReference>
<evidence type="ECO:0000313" key="2">
    <source>
        <dbReference type="EMBL" id="MFC6644781.1"/>
    </source>
</evidence>
<keyword evidence="1" id="KW-1133">Transmembrane helix</keyword>
<name>A0ABW1Z6I7_9BACT</name>
<gene>
    <name evidence="2" type="ORF">ACFQBQ_04070</name>
</gene>
<sequence>MAFSHGLAASMILLGVLVVFGIFLLPKIFYILTLQKALAKCAPTSRTMEPMMFWIFLIPLVDIVFHFFMVMAMTQSLRNEFALRGIYPPEPELGQTLGIATCVAACCMVIPFLGTLAFVAYLVLWIMYWMKIANFSRFLDAPIVVPVYPQQ</sequence>
<keyword evidence="3" id="KW-1185">Reference proteome</keyword>
<accession>A0ABW1Z6I7</accession>
<evidence type="ECO:0000256" key="1">
    <source>
        <dbReference type="SAM" id="Phobius"/>
    </source>
</evidence>
<feature type="transmembrane region" description="Helical" evidence="1">
    <location>
        <begin position="6"/>
        <end position="32"/>
    </location>
</feature>
<keyword evidence="1" id="KW-0812">Transmembrane</keyword>
<organism evidence="2 3">
    <name type="scientific">Granulicella cerasi</name>
    <dbReference type="NCBI Taxonomy" id="741063"/>
    <lineage>
        <taxon>Bacteria</taxon>
        <taxon>Pseudomonadati</taxon>
        <taxon>Acidobacteriota</taxon>
        <taxon>Terriglobia</taxon>
        <taxon>Terriglobales</taxon>
        <taxon>Acidobacteriaceae</taxon>
        <taxon>Granulicella</taxon>
    </lineage>
</organism>
<protein>
    <recommendedName>
        <fullName evidence="4">Transmembrane protein</fullName>
    </recommendedName>
</protein>
<comment type="caution">
    <text evidence="2">The sequence shown here is derived from an EMBL/GenBank/DDBJ whole genome shotgun (WGS) entry which is preliminary data.</text>
</comment>
<feature type="transmembrane region" description="Helical" evidence="1">
    <location>
        <begin position="97"/>
        <end position="128"/>
    </location>
</feature>
<feature type="transmembrane region" description="Helical" evidence="1">
    <location>
        <begin position="53"/>
        <end position="77"/>
    </location>
</feature>
<proteinExistence type="predicted"/>
<evidence type="ECO:0008006" key="4">
    <source>
        <dbReference type="Google" id="ProtNLM"/>
    </source>
</evidence>